<feature type="compositionally biased region" description="Basic and acidic residues" evidence="2">
    <location>
        <begin position="185"/>
        <end position="196"/>
    </location>
</feature>
<feature type="domain" description="Clu" evidence="3">
    <location>
        <begin position="420"/>
        <end position="711"/>
    </location>
</feature>
<dbReference type="InterPro" id="IPR023231">
    <property type="entry name" value="GSKIP_dom_sf"/>
</dbReference>
<dbReference type="EMBL" id="HBGY01021235">
    <property type="protein sequence ID" value="CAD9590884.1"/>
    <property type="molecule type" value="Transcribed_RNA"/>
</dbReference>
<protein>
    <recommendedName>
        <fullName evidence="3">Clu domain-containing protein</fullName>
    </recommendedName>
</protein>
<evidence type="ECO:0000256" key="1">
    <source>
        <dbReference type="ARBA" id="ARBA00022490"/>
    </source>
</evidence>
<dbReference type="CDD" id="cd15466">
    <property type="entry name" value="CLU-central"/>
    <property type="match status" value="1"/>
</dbReference>
<dbReference type="InterPro" id="IPR027523">
    <property type="entry name" value="CLU_prot"/>
</dbReference>
<organism evidence="4">
    <name type="scientific">Leptocylindrus danicus</name>
    <dbReference type="NCBI Taxonomy" id="163516"/>
    <lineage>
        <taxon>Eukaryota</taxon>
        <taxon>Sar</taxon>
        <taxon>Stramenopiles</taxon>
        <taxon>Ochrophyta</taxon>
        <taxon>Bacillariophyta</taxon>
        <taxon>Coscinodiscophyceae</taxon>
        <taxon>Chaetocerotophycidae</taxon>
        <taxon>Leptocylindrales</taxon>
        <taxon>Leptocylindraceae</taxon>
        <taxon>Leptocylindrus</taxon>
    </lineage>
</organism>
<dbReference type="PANTHER" id="PTHR12601">
    <property type="entry name" value="EUKARYOTIC TRANSLATION INITIATION FACTOR 3 SUBUNIT EIF-3"/>
    <property type="match status" value="1"/>
</dbReference>
<dbReference type="Pfam" id="PF13236">
    <property type="entry name" value="CLU"/>
    <property type="match status" value="1"/>
</dbReference>
<name>A0A7S2KYX4_9STRA</name>
<keyword evidence="1" id="KW-0963">Cytoplasm</keyword>
<feature type="compositionally biased region" description="Basic and acidic residues" evidence="2">
    <location>
        <begin position="18"/>
        <end position="27"/>
    </location>
</feature>
<feature type="region of interest" description="Disordered" evidence="2">
    <location>
        <begin position="1"/>
        <end position="30"/>
    </location>
</feature>
<dbReference type="GO" id="GO:0005737">
    <property type="term" value="C:cytoplasm"/>
    <property type="evidence" value="ECO:0007669"/>
    <property type="project" value="TreeGrafter"/>
</dbReference>
<dbReference type="Gene3D" id="1.25.40.10">
    <property type="entry name" value="Tetratricopeptide repeat domain"/>
    <property type="match status" value="1"/>
</dbReference>
<feature type="compositionally biased region" description="Basic and acidic residues" evidence="2">
    <location>
        <begin position="203"/>
        <end position="225"/>
    </location>
</feature>
<dbReference type="InterPro" id="IPR025697">
    <property type="entry name" value="CLU_dom"/>
</dbReference>
<dbReference type="InterPro" id="IPR033646">
    <property type="entry name" value="CLU-central"/>
</dbReference>
<feature type="compositionally biased region" description="Basic residues" evidence="2">
    <location>
        <begin position="1380"/>
        <end position="1393"/>
    </location>
</feature>
<feature type="compositionally biased region" description="Basic and acidic residues" evidence="2">
    <location>
        <begin position="1"/>
        <end position="10"/>
    </location>
</feature>
<reference evidence="4" key="1">
    <citation type="submission" date="2021-01" db="EMBL/GenBank/DDBJ databases">
        <authorList>
            <person name="Corre E."/>
            <person name="Pelletier E."/>
            <person name="Niang G."/>
            <person name="Scheremetjew M."/>
            <person name="Finn R."/>
            <person name="Kale V."/>
            <person name="Holt S."/>
            <person name="Cochrane G."/>
            <person name="Meng A."/>
            <person name="Brown T."/>
            <person name="Cohen L."/>
        </authorList>
    </citation>
    <scope>NUCLEOTIDE SEQUENCE</scope>
    <source>
        <strain evidence="4">B650</strain>
    </source>
</reference>
<dbReference type="PROSITE" id="PS51823">
    <property type="entry name" value="CLU"/>
    <property type="match status" value="1"/>
</dbReference>
<evidence type="ECO:0000313" key="4">
    <source>
        <dbReference type="EMBL" id="CAD9590884.1"/>
    </source>
</evidence>
<feature type="region of interest" description="Disordered" evidence="2">
    <location>
        <begin position="1367"/>
        <end position="1393"/>
    </location>
</feature>
<gene>
    <name evidence="4" type="ORF">LDAN0321_LOCUS13367</name>
</gene>
<feature type="region of interest" description="Disordered" evidence="2">
    <location>
        <begin position="185"/>
        <end position="228"/>
    </location>
</feature>
<dbReference type="Pfam" id="PF12807">
    <property type="entry name" value="eIF3_p135"/>
    <property type="match status" value="1"/>
</dbReference>
<dbReference type="InterPro" id="IPR011990">
    <property type="entry name" value="TPR-like_helical_dom_sf"/>
</dbReference>
<proteinExistence type="predicted"/>
<evidence type="ECO:0000256" key="2">
    <source>
        <dbReference type="SAM" id="MobiDB-lite"/>
    </source>
</evidence>
<dbReference type="PANTHER" id="PTHR12601:SF6">
    <property type="entry name" value="CLUSTERED MITOCHONDRIA PROTEIN HOMOLOG"/>
    <property type="match status" value="1"/>
</dbReference>
<evidence type="ECO:0000259" key="3">
    <source>
        <dbReference type="PROSITE" id="PS51823"/>
    </source>
</evidence>
<dbReference type="SUPFAM" id="SSF103107">
    <property type="entry name" value="Hypothetical protein c14orf129, hspc210"/>
    <property type="match status" value="1"/>
</dbReference>
<sequence>MGTEKSKDESPSTPEATENEKEVKEEVKEEVEEEVTIILEKLTILSPKFVDRSVSAEKVIHLPPLAAEEPAQSLRLALSEIVDYAHFTSFRLELDPEANADAGTTTYKPDLVSPFTGPDAVVKPHSPDRTGLELDDYGDLTLLLEYGLENGSSFRIVLEEYNPFRVREHVLRLRQLLSGEHTPISHDLVDVGDMKDGPTNGEEESKSEDAVVKGEDSNGEGDSKNGKKKAKSIELPVFIPSDTPISLSSFISDCCGEEVEVYDKVLEKLDEKCQVPYSVRHSGFHPPPADRRLLGDLAYIEIVSTSPSKGNNEEVIHVTATSTGFYVNRSTGTKFNPSPAEDPCFSHTLLDCALKQSKSFRNAWKNALDAAKKRSELNSKSSAKQSPLETVYRASLLGGKSIDSIILRPSWIMTSTTKKQPHANNVHRLEADLENTFGVDLRGGPIRDWNEELQSAREMPVETLQERIDRARLIHKVLSDFGEAAVSGAVAIVEGHITPMNPNESARSHVYLHNNIFFSRALDNGMYDTYRVATGDNAARKAASRDASTIGILHRLDVEGLHSLGTVILDYLGTRLVCQSVIPGLLHGENCHKVIYGAVETGSPLASDADMHKLMEDTIGKNYWIGSRAVPTVPLSDERVAAAKAALSKTLALASLSPTKRGSITESEAKEDTPPTVPICGPMEVKGILGADNRRYVLDLARLAPRDANWVPESLGGTGHLENLPSKGKGKNGVKNFIPDSLEDDEWTMAVLRNELINSFVNNAYSEWSKSKQEERKAAKEKILEEQSKDDPNGAADAIKAFAKLVEEEEEAFVDKLRFNVNVFLPNTKSLEGIDDEAFAQSKKDEQHVRDAASYLIHDVIPKLTAEIRDSQSPHLPVDGAALTEYIHRAGINCRYLGKLAMLAIAEEEKDKEKEGTGVTFRRKMPLYWLELLECEMVARSAKHVLDSFLTLSCASVSTQPAVIVAAVLSALISTGEESAAETEKRLAKDSTSASYSSTFQGLAKQSFAIPDRKEVWDAVQREVGRRFRYNLTLFNSKDNSRALFVPLLRRVCQRSGIRVVAKNYPVGTKCHTGIVSYPISADSVVGIVPMVKHAASTMDGFVPYTQGSGGVSLSLHVLLADAKNKFDSAQLYLAARSLSQALQLSQEAAELFQKVTDSPMHTSIARCMDLSAVVLFQAQESELAASHAARSLALSAQLGGFDCHETLSGHASVAHILLASDPALAIKHIRASLYLMKLMGGTHYIEMVGKCHQLGTIYLERGYYEEAYAILKYARDKLVVNDIVMEGVIARSTAAALSGMSRYKEAIENEKRALSIFLAVYGEDSELTKQTNDRVTNYTKLAVKKGTQSVAEDKLRKEEEAANAIANQILHEEDEESKKRKKAKKKGRPKKK</sequence>
<accession>A0A7S2KYX4</accession>